<evidence type="ECO:0000313" key="3">
    <source>
        <dbReference type="Proteomes" id="UP000002318"/>
    </source>
</evidence>
<reference evidence="2 3" key="1">
    <citation type="journal article" date="2010" name="Stand. Genomic Sci.">
        <title>Complete genome sequence of Spirochaeta smaragdinae type strain (SEBR 4228).</title>
        <authorList>
            <person name="Mavromatis K."/>
            <person name="Yasawong M."/>
            <person name="Chertkov O."/>
            <person name="Lapidus A."/>
            <person name="Lucas S."/>
            <person name="Nolan M."/>
            <person name="Del Rio T.G."/>
            <person name="Tice H."/>
            <person name="Cheng J.F."/>
            <person name="Pitluck S."/>
            <person name="Liolios K."/>
            <person name="Ivanova N."/>
            <person name="Tapia R."/>
            <person name="Han C."/>
            <person name="Bruce D."/>
            <person name="Goodwin L."/>
            <person name="Pati A."/>
            <person name="Chen A."/>
            <person name="Palaniappan K."/>
            <person name="Land M."/>
            <person name="Hauser L."/>
            <person name="Chang Y.J."/>
            <person name="Jeffries C.D."/>
            <person name="Detter J.C."/>
            <person name="Rohde M."/>
            <person name="Brambilla E."/>
            <person name="Spring S."/>
            <person name="Goker M."/>
            <person name="Sikorski J."/>
            <person name="Woyke T."/>
            <person name="Bristow J."/>
            <person name="Eisen J.A."/>
            <person name="Markowitz V."/>
            <person name="Hugenholtz P."/>
            <person name="Klenk H.P."/>
            <person name="Kyrpides N.C."/>
        </authorList>
    </citation>
    <scope>NUCLEOTIDE SEQUENCE [LARGE SCALE GENOMIC DNA]</scope>
    <source>
        <strain evidence="3">DSM 11293 / JCM 15392 / SEBR 4228</strain>
    </source>
</reference>
<feature type="domain" description="Amidohydrolase-related" evidence="1">
    <location>
        <begin position="224"/>
        <end position="421"/>
    </location>
</feature>
<dbReference type="InterPro" id="IPR006680">
    <property type="entry name" value="Amidohydro-rel"/>
</dbReference>
<organism evidence="2 3">
    <name type="scientific">Sediminispirochaeta smaragdinae (strain DSM 11293 / JCM 15392 / SEBR 4228)</name>
    <name type="common">Spirochaeta smaragdinae</name>
    <dbReference type="NCBI Taxonomy" id="573413"/>
    <lineage>
        <taxon>Bacteria</taxon>
        <taxon>Pseudomonadati</taxon>
        <taxon>Spirochaetota</taxon>
        <taxon>Spirochaetia</taxon>
        <taxon>Spirochaetales</taxon>
        <taxon>Spirochaetaceae</taxon>
        <taxon>Sediminispirochaeta</taxon>
    </lineage>
</organism>
<keyword evidence="3" id="KW-1185">Reference proteome</keyword>
<dbReference type="Pfam" id="PF04909">
    <property type="entry name" value="Amidohydro_2"/>
    <property type="match status" value="1"/>
</dbReference>
<dbReference type="Gene3D" id="3.20.20.140">
    <property type="entry name" value="Metal-dependent hydrolases"/>
    <property type="match status" value="1"/>
</dbReference>
<evidence type="ECO:0000313" key="2">
    <source>
        <dbReference type="EMBL" id="ADK80607.1"/>
    </source>
</evidence>
<dbReference type="GO" id="GO:0016787">
    <property type="term" value="F:hydrolase activity"/>
    <property type="evidence" value="ECO:0007669"/>
    <property type="project" value="InterPro"/>
</dbReference>
<dbReference type="SUPFAM" id="SSF51556">
    <property type="entry name" value="Metallo-dependent hydrolases"/>
    <property type="match status" value="1"/>
</dbReference>
<dbReference type="HOGENOM" id="CLU_625430_0_0_12"/>
<evidence type="ECO:0000259" key="1">
    <source>
        <dbReference type="Pfam" id="PF04909"/>
    </source>
</evidence>
<gene>
    <name evidence="2" type="ordered locus">Spirs_1480</name>
</gene>
<dbReference type="RefSeq" id="WP_013254071.1">
    <property type="nucleotide sequence ID" value="NC_014364.1"/>
</dbReference>
<protein>
    <submittedName>
        <fullName evidence="2">Amidohydrolase 2</fullName>
    </submittedName>
</protein>
<dbReference type="AlphaFoldDB" id="E1R572"/>
<proteinExistence type="predicted"/>
<name>E1R572_SEDSS</name>
<accession>E1R572</accession>
<dbReference type="STRING" id="573413.Spirs_1480"/>
<sequence>MPVNREEIFYDPHCHAMNLAHPNLLMFIQEFRKNFTDEVINDIFSPNYLIDSQVRHPVHNAQNMLAVMEHDIAGIFKLMEDDLSGHFLKERDKTDEEGRRPLIEHGVLKFRKREYRQLVLTPLVMDFSNKRRVEGDLYYSRPPERPLWQYVRDTLEGIKRYHKERPDGILRIYPFLGINTRNYSLRELEELLKKYFSVYSSSFTFRTETTRLISSFMGLMEGVGSNVFSGIKVYPPLGFDPWPTEEPEELEKVKLLFRFCQKRKIPITTHCDDQGYRTIPVKVAWRNSSPRRWASALEAFPELKINFGHYGYQYNKKWGTIRKLDWLKEIFALMDRYDHVYADFSFDGTRAEYYPFLQQHLLALPPRLRTKALARTMFGTDFMVNLSKVRSYLDYYLTFEASSFSDEEVHLFSSTNPRQFLFTEDGPLDRVKNFFGQR</sequence>
<dbReference type="KEGG" id="ssm:Spirs_1480"/>
<dbReference type="EMBL" id="CP002116">
    <property type="protein sequence ID" value="ADK80607.1"/>
    <property type="molecule type" value="Genomic_DNA"/>
</dbReference>
<dbReference type="InterPro" id="IPR032466">
    <property type="entry name" value="Metal_Hydrolase"/>
</dbReference>
<dbReference type="eggNOG" id="COG2159">
    <property type="taxonomic scope" value="Bacteria"/>
</dbReference>
<dbReference type="Proteomes" id="UP000002318">
    <property type="component" value="Chromosome"/>
</dbReference>